<evidence type="ECO:0000313" key="3">
    <source>
        <dbReference type="Proteomes" id="UP000199150"/>
    </source>
</evidence>
<dbReference type="GO" id="GO:0045892">
    <property type="term" value="P:negative regulation of DNA-templated transcription"/>
    <property type="evidence" value="ECO:0007669"/>
    <property type="project" value="UniProtKB-ARBA"/>
</dbReference>
<dbReference type="Proteomes" id="UP000199150">
    <property type="component" value="Unassembled WGS sequence"/>
</dbReference>
<evidence type="ECO:0000313" key="2">
    <source>
        <dbReference type="EMBL" id="SCW29877.1"/>
    </source>
</evidence>
<dbReference type="CDD" id="cd10148">
    <property type="entry name" value="CsoR-like_DUF156"/>
    <property type="match status" value="1"/>
</dbReference>
<evidence type="ECO:0000256" key="1">
    <source>
        <dbReference type="ARBA" id="ARBA00005260"/>
    </source>
</evidence>
<keyword evidence="2" id="KW-0238">DNA-binding</keyword>
<dbReference type="EMBL" id="FMTS01000001">
    <property type="protein sequence ID" value="SCW29877.1"/>
    <property type="molecule type" value="Genomic_DNA"/>
</dbReference>
<proteinExistence type="inferred from homology"/>
<dbReference type="Gene3D" id="1.20.58.1000">
    <property type="entry name" value="Metal-sensitive repressor, helix protomer"/>
    <property type="match status" value="1"/>
</dbReference>
<reference evidence="3" key="1">
    <citation type="submission" date="2016-10" db="EMBL/GenBank/DDBJ databases">
        <authorList>
            <person name="Varghese N."/>
            <person name="Submissions S."/>
        </authorList>
    </citation>
    <scope>NUCLEOTIDE SEQUENCE [LARGE SCALE GENOMIC DNA]</scope>
    <source>
        <strain evidence="3">CGMCC 1.3431</strain>
    </source>
</reference>
<protein>
    <submittedName>
        <fullName evidence="2">DNA-binding transcriptional regulator, FrmR family</fullName>
    </submittedName>
</protein>
<dbReference type="InterPro" id="IPR038390">
    <property type="entry name" value="Metal_Tscrpt_repr_sf"/>
</dbReference>
<name>A0A1G4PC38_9CAUL</name>
<dbReference type="Pfam" id="PF02583">
    <property type="entry name" value="Trns_repr_metal"/>
    <property type="match status" value="1"/>
</dbReference>
<keyword evidence="3" id="KW-1185">Reference proteome</keyword>
<dbReference type="InterPro" id="IPR003735">
    <property type="entry name" value="Metal_Tscrpt_repr"/>
</dbReference>
<sequence>MAHHPSHSAQLPALNRAAGQIEAVKRMVADERYCIDILTQLRAARSALKSIELAVLETHMQSCLKRSASENETQQAAQIAEIMTLLKKYE</sequence>
<gene>
    <name evidence="2" type="ORF">SAMN02927928_0244</name>
</gene>
<organism evidence="2 3">
    <name type="scientific">Asticcacaulis taihuensis</name>
    <dbReference type="NCBI Taxonomy" id="260084"/>
    <lineage>
        <taxon>Bacteria</taxon>
        <taxon>Pseudomonadati</taxon>
        <taxon>Pseudomonadota</taxon>
        <taxon>Alphaproteobacteria</taxon>
        <taxon>Caulobacterales</taxon>
        <taxon>Caulobacteraceae</taxon>
        <taxon>Asticcacaulis</taxon>
    </lineage>
</organism>
<accession>A0A1G4PC38</accession>
<dbReference type="AlphaFoldDB" id="A0A1G4PC38"/>
<dbReference type="GO" id="GO:0003677">
    <property type="term" value="F:DNA binding"/>
    <property type="evidence" value="ECO:0007669"/>
    <property type="project" value="UniProtKB-KW"/>
</dbReference>
<dbReference type="OrthoDB" id="9811244at2"/>
<comment type="similarity">
    <text evidence="1">Belongs to the FrmR/RcnR family.</text>
</comment>
<dbReference type="PANTHER" id="PTHR33677">
    <property type="entry name" value="TRANSCRIPTIONAL REPRESSOR FRMR-RELATED"/>
    <property type="match status" value="1"/>
</dbReference>
<dbReference type="RefSeq" id="WP_090645883.1">
    <property type="nucleotide sequence ID" value="NZ_CBCRYE010000001.1"/>
</dbReference>
<dbReference type="GO" id="GO:0046872">
    <property type="term" value="F:metal ion binding"/>
    <property type="evidence" value="ECO:0007669"/>
    <property type="project" value="InterPro"/>
</dbReference>
<dbReference type="STRING" id="260084.SAMN02927928_0244"/>